<proteinExistence type="predicted"/>
<organism evidence="2 3">
    <name type="scientific">Trema orientale</name>
    <name type="common">Charcoal tree</name>
    <name type="synonym">Celtis orientalis</name>
    <dbReference type="NCBI Taxonomy" id="63057"/>
    <lineage>
        <taxon>Eukaryota</taxon>
        <taxon>Viridiplantae</taxon>
        <taxon>Streptophyta</taxon>
        <taxon>Embryophyta</taxon>
        <taxon>Tracheophyta</taxon>
        <taxon>Spermatophyta</taxon>
        <taxon>Magnoliopsida</taxon>
        <taxon>eudicotyledons</taxon>
        <taxon>Gunneridae</taxon>
        <taxon>Pentapetalae</taxon>
        <taxon>rosids</taxon>
        <taxon>fabids</taxon>
        <taxon>Rosales</taxon>
        <taxon>Cannabaceae</taxon>
        <taxon>Trema</taxon>
    </lineage>
</organism>
<name>A0A2P5E6B9_TREOI</name>
<keyword evidence="3" id="KW-1185">Reference proteome</keyword>
<feature type="region of interest" description="Disordered" evidence="1">
    <location>
        <begin position="76"/>
        <end position="107"/>
    </location>
</feature>
<dbReference type="AlphaFoldDB" id="A0A2P5E6B9"/>
<dbReference type="InParanoid" id="A0A2P5E6B9"/>
<evidence type="ECO:0000256" key="1">
    <source>
        <dbReference type="SAM" id="MobiDB-lite"/>
    </source>
</evidence>
<protein>
    <submittedName>
        <fullName evidence="2">Uncharacterized protein</fullName>
    </submittedName>
</protein>
<dbReference type="Proteomes" id="UP000237000">
    <property type="component" value="Unassembled WGS sequence"/>
</dbReference>
<reference evidence="3" key="1">
    <citation type="submission" date="2016-06" db="EMBL/GenBank/DDBJ databases">
        <title>Parallel loss of symbiosis genes in relatives of nitrogen-fixing non-legume Parasponia.</title>
        <authorList>
            <person name="Van Velzen R."/>
            <person name="Holmer R."/>
            <person name="Bu F."/>
            <person name="Rutten L."/>
            <person name="Van Zeijl A."/>
            <person name="Liu W."/>
            <person name="Santuari L."/>
            <person name="Cao Q."/>
            <person name="Sharma T."/>
            <person name="Shen D."/>
            <person name="Roswanjaya Y."/>
            <person name="Wardhani T."/>
            <person name="Kalhor M.S."/>
            <person name="Jansen J."/>
            <person name="Van den Hoogen J."/>
            <person name="Gungor B."/>
            <person name="Hartog M."/>
            <person name="Hontelez J."/>
            <person name="Verver J."/>
            <person name="Yang W.-C."/>
            <person name="Schijlen E."/>
            <person name="Repin R."/>
            <person name="Schilthuizen M."/>
            <person name="Schranz E."/>
            <person name="Heidstra R."/>
            <person name="Miyata K."/>
            <person name="Fedorova E."/>
            <person name="Kohlen W."/>
            <person name="Bisseling T."/>
            <person name="Smit S."/>
            <person name="Geurts R."/>
        </authorList>
    </citation>
    <scope>NUCLEOTIDE SEQUENCE [LARGE SCALE GENOMIC DNA]</scope>
    <source>
        <strain evidence="3">cv. RG33-2</strain>
    </source>
</reference>
<accession>A0A2P5E6B9</accession>
<sequence>MNETRTRRLSLNNLLENGHGRALELKIDIDHELNAKLNFEIGLPLQCFSSFFGTLAPSASSPLLRLCRPHLRHTRRHRSIARKDPTATGLFNRVASEGPPNTDDERELEGEFCQKDIYNNDDHDSASCTGARLVHEIS</sequence>
<comment type="caution">
    <text evidence="2">The sequence shown here is derived from an EMBL/GenBank/DDBJ whole genome shotgun (WGS) entry which is preliminary data.</text>
</comment>
<dbReference type="EMBL" id="JXTC01000225">
    <property type="protein sequence ID" value="PON81081.1"/>
    <property type="molecule type" value="Genomic_DNA"/>
</dbReference>
<evidence type="ECO:0000313" key="3">
    <source>
        <dbReference type="Proteomes" id="UP000237000"/>
    </source>
</evidence>
<gene>
    <name evidence="2" type="ORF">TorRG33x02_231120</name>
</gene>
<evidence type="ECO:0000313" key="2">
    <source>
        <dbReference type="EMBL" id="PON81081.1"/>
    </source>
</evidence>